<organism evidence="12 13">
    <name type="scientific">Electrophorus electricus</name>
    <name type="common">Electric eel</name>
    <name type="synonym">Gymnotus electricus</name>
    <dbReference type="NCBI Taxonomy" id="8005"/>
    <lineage>
        <taxon>Eukaryota</taxon>
        <taxon>Metazoa</taxon>
        <taxon>Chordata</taxon>
        <taxon>Craniata</taxon>
        <taxon>Vertebrata</taxon>
        <taxon>Euteleostomi</taxon>
        <taxon>Actinopterygii</taxon>
        <taxon>Neopterygii</taxon>
        <taxon>Teleostei</taxon>
        <taxon>Ostariophysi</taxon>
        <taxon>Gymnotiformes</taxon>
        <taxon>Gymnotoidei</taxon>
        <taxon>Gymnotidae</taxon>
        <taxon>Electrophorus</taxon>
    </lineage>
</organism>
<accession>A0A4W4E0W7</accession>
<evidence type="ECO:0000256" key="6">
    <source>
        <dbReference type="ARBA" id="ARBA00022833"/>
    </source>
</evidence>
<evidence type="ECO:0000256" key="5">
    <source>
        <dbReference type="ARBA" id="ARBA00022771"/>
    </source>
</evidence>
<dbReference type="Ensembl" id="ENSEEET00000005313.2">
    <property type="protein sequence ID" value="ENSEEEP00000005243.2"/>
    <property type="gene ID" value="ENSEEEG00000002741.2"/>
</dbReference>
<evidence type="ECO:0000256" key="10">
    <source>
        <dbReference type="PROSITE-ProRule" id="PRU00042"/>
    </source>
</evidence>
<evidence type="ECO:0000256" key="8">
    <source>
        <dbReference type="ARBA" id="ARBA00023163"/>
    </source>
</evidence>
<dbReference type="Proteomes" id="UP000314983">
    <property type="component" value="Chromosome 22"/>
</dbReference>
<feature type="domain" description="C2H2-type" evidence="11">
    <location>
        <begin position="316"/>
        <end position="343"/>
    </location>
</feature>
<dbReference type="SUPFAM" id="SSF57667">
    <property type="entry name" value="beta-beta-alpha zinc fingers"/>
    <property type="match status" value="2"/>
</dbReference>
<comment type="similarity">
    <text evidence="2">Belongs to the krueppel C2H2-type zinc-finger protein family.</text>
</comment>
<dbReference type="InterPro" id="IPR013087">
    <property type="entry name" value="Znf_C2H2_type"/>
</dbReference>
<dbReference type="GO" id="GO:0005634">
    <property type="term" value="C:nucleus"/>
    <property type="evidence" value="ECO:0007669"/>
    <property type="project" value="UniProtKB-SubCell"/>
</dbReference>
<sequence length="363" mass="40057">MFNTVDFSALDFLCCGLLKPKVEQPDPDFLLDQGECSSDGLPPSPLGYIGRFHTDAAPCSADTLLNMITEIVGNSTNPDFNSRGSALFRQESVGSTGSSTPSLGSPEPFCSDSADDFMDVVSLQQPFPVTVKQEWDSSCHGCDLFDEFNMSESQDADLDDIIDLLSPLCPETDSAAALDTWIKQEPFYLDESPAPSSLHGNTVYRSFPHGQVLDLGCSSTALADVLDSLLFSNSLTTKSRSQTAKSTTRKGAAREKPFCCPVESCDRRFSRSDELNRHVRIHTGHKPFQCCVCMRCFSRSDHLTTHMRTHTGEKPFSCDVCGRRFARSDERKRHGRVHLKQRERMQQKTGLLAACAFSLPGLV</sequence>
<dbReference type="InterPro" id="IPR036236">
    <property type="entry name" value="Znf_C2H2_sf"/>
</dbReference>
<evidence type="ECO:0000256" key="1">
    <source>
        <dbReference type="ARBA" id="ARBA00004123"/>
    </source>
</evidence>
<gene>
    <name evidence="12" type="primary">EGR4</name>
</gene>
<reference evidence="12" key="5">
    <citation type="submission" date="2025-09" db="UniProtKB">
        <authorList>
            <consortium name="Ensembl"/>
        </authorList>
    </citation>
    <scope>IDENTIFICATION</scope>
</reference>
<keyword evidence="9" id="KW-0539">Nucleus</keyword>
<dbReference type="PROSITE" id="PS50157">
    <property type="entry name" value="ZINC_FINGER_C2H2_2"/>
    <property type="match status" value="3"/>
</dbReference>
<dbReference type="OMA" id="CCNGGDL"/>
<keyword evidence="6" id="KW-0862">Zinc</keyword>
<evidence type="ECO:0000256" key="7">
    <source>
        <dbReference type="ARBA" id="ARBA00023015"/>
    </source>
</evidence>
<reference evidence="13" key="2">
    <citation type="journal article" date="2017" name="Sci. Adv.">
        <title>A tail of two voltages: Proteomic comparison of the three electric organs of the electric eel.</title>
        <authorList>
            <person name="Traeger L.L."/>
            <person name="Sabat G."/>
            <person name="Barrett-Wilt G.A."/>
            <person name="Wells G.B."/>
            <person name="Sussman M.R."/>
        </authorList>
    </citation>
    <scope>NUCLEOTIDE SEQUENCE [LARGE SCALE GENOMIC DNA]</scope>
</reference>
<feature type="domain" description="C2H2-type" evidence="11">
    <location>
        <begin position="258"/>
        <end position="287"/>
    </location>
</feature>
<name>A0A4W4E0W7_ELEEL</name>
<reference evidence="12" key="3">
    <citation type="submission" date="2020-05" db="EMBL/GenBank/DDBJ databases">
        <title>Electrophorus electricus (electric eel) genome, fEleEle1, primary haplotype.</title>
        <authorList>
            <person name="Myers G."/>
            <person name="Meyer A."/>
            <person name="Fedrigo O."/>
            <person name="Formenti G."/>
            <person name="Rhie A."/>
            <person name="Tracey A."/>
            <person name="Sims Y."/>
            <person name="Jarvis E.D."/>
        </authorList>
    </citation>
    <scope>NUCLEOTIDE SEQUENCE [LARGE SCALE GENOMIC DNA]</scope>
</reference>
<keyword evidence="7" id="KW-0805">Transcription regulation</keyword>
<dbReference type="STRING" id="8005.ENSEEEP00000005243"/>
<comment type="subcellular location">
    <subcellularLocation>
        <location evidence="1">Nucleus</location>
    </subcellularLocation>
</comment>
<dbReference type="GO" id="GO:0000981">
    <property type="term" value="F:DNA-binding transcription factor activity, RNA polymerase II-specific"/>
    <property type="evidence" value="ECO:0007669"/>
    <property type="project" value="TreeGrafter"/>
</dbReference>
<keyword evidence="13" id="KW-1185">Reference proteome</keyword>
<keyword evidence="5 10" id="KW-0863">Zinc-finger</keyword>
<dbReference type="GO" id="GO:0000978">
    <property type="term" value="F:RNA polymerase II cis-regulatory region sequence-specific DNA binding"/>
    <property type="evidence" value="ECO:0007669"/>
    <property type="project" value="TreeGrafter"/>
</dbReference>
<evidence type="ECO:0000256" key="9">
    <source>
        <dbReference type="ARBA" id="ARBA00023242"/>
    </source>
</evidence>
<keyword evidence="3" id="KW-0479">Metal-binding</keyword>
<dbReference type="PANTHER" id="PTHR23235">
    <property type="entry name" value="KRUEPPEL-LIKE TRANSCRIPTION FACTOR"/>
    <property type="match status" value="1"/>
</dbReference>
<dbReference type="AlphaFoldDB" id="A0A4W4E0W7"/>
<keyword evidence="4" id="KW-0677">Repeat</keyword>
<dbReference type="PANTHER" id="PTHR23235:SF155">
    <property type="entry name" value="EARLY GROWTH RESPONSE 4-RELATED"/>
    <property type="match status" value="1"/>
</dbReference>
<dbReference type="SMART" id="SM00355">
    <property type="entry name" value="ZnF_C2H2"/>
    <property type="match status" value="3"/>
</dbReference>
<dbReference type="Pfam" id="PF00096">
    <property type="entry name" value="zf-C2H2"/>
    <property type="match status" value="3"/>
</dbReference>
<keyword evidence="8" id="KW-0804">Transcription</keyword>
<feature type="domain" description="C2H2-type" evidence="11">
    <location>
        <begin position="288"/>
        <end position="315"/>
    </location>
</feature>
<evidence type="ECO:0000256" key="3">
    <source>
        <dbReference type="ARBA" id="ARBA00022723"/>
    </source>
</evidence>
<evidence type="ECO:0000256" key="4">
    <source>
        <dbReference type="ARBA" id="ARBA00022737"/>
    </source>
</evidence>
<reference evidence="12" key="4">
    <citation type="submission" date="2025-08" db="UniProtKB">
        <authorList>
            <consortium name="Ensembl"/>
        </authorList>
    </citation>
    <scope>IDENTIFICATION</scope>
</reference>
<reference evidence="13" key="1">
    <citation type="journal article" date="2014" name="Science">
        <title>Nonhuman genetics. Genomic basis for the convergent evolution of electric organs.</title>
        <authorList>
            <person name="Gallant J.R."/>
            <person name="Traeger L.L."/>
            <person name="Volkening J.D."/>
            <person name="Moffett H."/>
            <person name="Chen P.H."/>
            <person name="Novina C.D."/>
            <person name="Phillips G.N.Jr."/>
            <person name="Anand R."/>
            <person name="Wells G.B."/>
            <person name="Pinch M."/>
            <person name="Guth R."/>
            <person name="Unguez G.A."/>
            <person name="Albert J.S."/>
            <person name="Zakon H.H."/>
            <person name="Samanta M.P."/>
            <person name="Sussman M.R."/>
        </authorList>
    </citation>
    <scope>NUCLEOTIDE SEQUENCE [LARGE SCALE GENOMIC DNA]</scope>
</reference>
<protein>
    <recommendedName>
        <fullName evidence="11">C2H2-type domain-containing protein</fullName>
    </recommendedName>
</protein>
<dbReference type="GO" id="GO:0008270">
    <property type="term" value="F:zinc ion binding"/>
    <property type="evidence" value="ECO:0007669"/>
    <property type="project" value="UniProtKB-KW"/>
</dbReference>
<evidence type="ECO:0000256" key="2">
    <source>
        <dbReference type="ARBA" id="ARBA00006991"/>
    </source>
</evidence>
<proteinExistence type="inferred from homology"/>
<dbReference type="Gene3D" id="3.30.160.60">
    <property type="entry name" value="Classic Zinc Finger"/>
    <property type="match status" value="3"/>
</dbReference>
<evidence type="ECO:0000313" key="12">
    <source>
        <dbReference type="Ensembl" id="ENSEEEP00000005243.2"/>
    </source>
</evidence>
<dbReference type="GeneTree" id="ENSGT00940000165075"/>
<dbReference type="FunFam" id="3.30.160.60:FF:000515">
    <property type="entry name" value="early growth response protein 4"/>
    <property type="match status" value="1"/>
</dbReference>
<dbReference type="PROSITE" id="PS00028">
    <property type="entry name" value="ZINC_FINGER_C2H2_1"/>
    <property type="match status" value="3"/>
</dbReference>
<evidence type="ECO:0000259" key="11">
    <source>
        <dbReference type="PROSITE" id="PS50157"/>
    </source>
</evidence>
<evidence type="ECO:0000313" key="13">
    <source>
        <dbReference type="Proteomes" id="UP000314983"/>
    </source>
</evidence>